<dbReference type="Proteomes" id="UP001153954">
    <property type="component" value="Unassembled WGS sequence"/>
</dbReference>
<dbReference type="EMBL" id="CAKOGL010000010">
    <property type="protein sequence ID" value="CAH2091364.1"/>
    <property type="molecule type" value="Genomic_DNA"/>
</dbReference>
<accession>A0AAU9TXE1</accession>
<gene>
    <name evidence="1" type="ORF">EEDITHA_LOCUS7234</name>
</gene>
<dbReference type="AlphaFoldDB" id="A0AAU9TXE1"/>
<keyword evidence="2" id="KW-1185">Reference proteome</keyword>
<proteinExistence type="predicted"/>
<reference evidence="1" key="1">
    <citation type="submission" date="2022-03" db="EMBL/GenBank/DDBJ databases">
        <authorList>
            <person name="Tunstrom K."/>
        </authorList>
    </citation>
    <scope>NUCLEOTIDE SEQUENCE</scope>
</reference>
<organism evidence="1 2">
    <name type="scientific">Euphydryas editha</name>
    <name type="common">Edith's checkerspot</name>
    <dbReference type="NCBI Taxonomy" id="104508"/>
    <lineage>
        <taxon>Eukaryota</taxon>
        <taxon>Metazoa</taxon>
        <taxon>Ecdysozoa</taxon>
        <taxon>Arthropoda</taxon>
        <taxon>Hexapoda</taxon>
        <taxon>Insecta</taxon>
        <taxon>Pterygota</taxon>
        <taxon>Neoptera</taxon>
        <taxon>Endopterygota</taxon>
        <taxon>Lepidoptera</taxon>
        <taxon>Glossata</taxon>
        <taxon>Ditrysia</taxon>
        <taxon>Papilionoidea</taxon>
        <taxon>Nymphalidae</taxon>
        <taxon>Nymphalinae</taxon>
        <taxon>Euphydryas</taxon>
    </lineage>
</organism>
<protein>
    <submittedName>
        <fullName evidence="1">Uncharacterized protein</fullName>
    </submittedName>
</protein>
<evidence type="ECO:0000313" key="2">
    <source>
        <dbReference type="Proteomes" id="UP001153954"/>
    </source>
</evidence>
<comment type="caution">
    <text evidence="1">The sequence shown here is derived from an EMBL/GenBank/DDBJ whole genome shotgun (WGS) entry which is preliminary data.</text>
</comment>
<name>A0AAU9TXE1_EUPED</name>
<evidence type="ECO:0000313" key="1">
    <source>
        <dbReference type="EMBL" id="CAH2091364.1"/>
    </source>
</evidence>
<sequence>MAMVVSHKSKLCMCSLVLIVLIGIGLAVVSSFGVLDRKEHLQLGTAEKLSQKPSPRIIDRNTSDPSQITIIPNKRPNLVIYRPNQNLIKSEVFQAKR</sequence>